<dbReference type="EMBL" id="LJHD01000295">
    <property type="protein sequence ID" value="ONI38274.1"/>
    <property type="molecule type" value="Genomic_DNA"/>
</dbReference>
<evidence type="ECO:0000313" key="2">
    <source>
        <dbReference type="Proteomes" id="UP000188637"/>
    </source>
</evidence>
<dbReference type="Proteomes" id="UP000188637">
    <property type="component" value="Unassembled WGS sequence"/>
</dbReference>
<accession>A0ACC8X894</accession>
<name>A0ACC8X894_9FIRM</name>
<comment type="caution">
    <text evidence="1">The sequence shown here is derived from an EMBL/GenBank/DDBJ whole genome shotgun (WGS) entry which is preliminary data.</text>
</comment>
<protein>
    <submittedName>
        <fullName evidence="1">Uncharacterized protein</fullName>
    </submittedName>
</protein>
<reference evidence="1" key="1">
    <citation type="submission" date="2016-08" db="EMBL/GenBank/DDBJ databases">
        <authorList>
            <person name="Ngugi D.K."/>
            <person name="Miyake S."/>
            <person name="Stingl U."/>
        </authorList>
    </citation>
    <scope>NUCLEOTIDE SEQUENCE</scope>
    <source>
        <strain evidence="1">SCG-D08WGA-EpuloA1</strain>
    </source>
</reference>
<keyword evidence="2" id="KW-1185">Reference proteome</keyword>
<organism evidence="1 2">
    <name type="scientific">Candidatus Epulonipiscium fishelsonii</name>
    <dbReference type="NCBI Taxonomy" id="77094"/>
    <lineage>
        <taxon>Bacteria</taxon>
        <taxon>Bacillati</taxon>
        <taxon>Bacillota</taxon>
        <taxon>Clostridia</taxon>
        <taxon>Lachnospirales</taxon>
        <taxon>Lachnospiraceae</taxon>
        <taxon>Candidatus Epulonipiscium</taxon>
    </lineage>
</organism>
<gene>
    <name evidence="1" type="ORF">AN640_00520</name>
</gene>
<evidence type="ECO:0000313" key="1">
    <source>
        <dbReference type="EMBL" id="ONI38274.1"/>
    </source>
</evidence>
<proteinExistence type="predicted"/>
<sequence length="302" mass="35258">MELLTPTTDFVFKKIFGDEQNKDLLLDFLNAVLKYKTPIIDLDYEDTILKQEYITNKFSILDIKATLSNDIKVNVEIQIRDSDDMLKRSLYYWAKNYSADMKKGTFYEDLKSVVCINLLCYNLFNDENLHHKFTLYDKKLKQDYNEDLEIHFLEINKLSLQKSSTRNNSLFDWLNFIKSPHSDSTLKAISRNKKVFKAMEVLTVISGDKEMRELSWRRDMLIIEEASCLNKAKKQGRIEGLKKGRQEGLKKGLEEGIEKGIERGRQESMEKIAISLLDILEDDIISEKTGLSISRIKELRTN</sequence>